<keyword evidence="4 7" id="KW-1133">Transmembrane helix</keyword>
<feature type="transmembrane region" description="Helical" evidence="7">
    <location>
        <begin position="302"/>
        <end position="322"/>
    </location>
</feature>
<dbReference type="InterPro" id="IPR001851">
    <property type="entry name" value="ABC_transp_permease"/>
</dbReference>
<proteinExistence type="predicted"/>
<dbReference type="PANTHER" id="PTHR32196:SF63">
    <property type="entry name" value="INNER MEMBRANE ABC TRANSPORTER PERMEASE PROTEIN YJFF"/>
    <property type="match status" value="1"/>
</dbReference>
<dbReference type="Pfam" id="PF02653">
    <property type="entry name" value="BPD_transp_2"/>
    <property type="match status" value="1"/>
</dbReference>
<evidence type="ECO:0000256" key="4">
    <source>
        <dbReference type="ARBA" id="ARBA00022989"/>
    </source>
</evidence>
<evidence type="ECO:0000256" key="5">
    <source>
        <dbReference type="ARBA" id="ARBA00023136"/>
    </source>
</evidence>
<feature type="compositionally biased region" description="Basic and acidic residues" evidence="6">
    <location>
        <begin position="394"/>
        <end position="403"/>
    </location>
</feature>
<feature type="transmembrane region" description="Helical" evidence="7">
    <location>
        <begin position="54"/>
        <end position="85"/>
    </location>
</feature>
<gene>
    <name evidence="8" type="ORF">LMG28138_00681</name>
</gene>
<feature type="transmembrane region" description="Helical" evidence="7">
    <location>
        <begin position="127"/>
        <end position="146"/>
    </location>
</feature>
<comment type="subcellular location">
    <subcellularLocation>
        <location evidence="1">Cell membrane</location>
        <topology evidence="1">Multi-pass membrane protein</topology>
    </subcellularLocation>
</comment>
<evidence type="ECO:0000313" key="8">
    <source>
        <dbReference type="EMBL" id="CAB3778888.1"/>
    </source>
</evidence>
<evidence type="ECO:0000313" key="9">
    <source>
        <dbReference type="Proteomes" id="UP000494115"/>
    </source>
</evidence>
<name>A0A6S7B456_9BURK</name>
<feature type="compositionally biased region" description="Basic and acidic residues" evidence="6">
    <location>
        <begin position="363"/>
        <end position="374"/>
    </location>
</feature>
<dbReference type="NCBIfam" id="NF008630">
    <property type="entry name" value="PRK11618.1"/>
    <property type="match status" value="1"/>
</dbReference>
<feature type="transmembrane region" description="Helical" evidence="7">
    <location>
        <begin position="20"/>
        <end position="42"/>
    </location>
</feature>
<dbReference type="CDD" id="cd06579">
    <property type="entry name" value="TM_PBP1_transp_AraH_like"/>
    <property type="match status" value="1"/>
</dbReference>
<reference evidence="8 9" key="1">
    <citation type="submission" date="2020-04" db="EMBL/GenBank/DDBJ databases">
        <authorList>
            <person name="De Canck E."/>
        </authorList>
    </citation>
    <scope>NUCLEOTIDE SEQUENCE [LARGE SCALE GENOMIC DNA]</scope>
    <source>
        <strain evidence="8 9">LMG 28138</strain>
    </source>
</reference>
<evidence type="ECO:0000256" key="3">
    <source>
        <dbReference type="ARBA" id="ARBA00022692"/>
    </source>
</evidence>
<accession>A0A6S7B456</accession>
<feature type="transmembrane region" description="Helical" evidence="7">
    <location>
        <begin position="222"/>
        <end position="244"/>
    </location>
</feature>
<feature type="region of interest" description="Disordered" evidence="6">
    <location>
        <begin position="328"/>
        <end position="403"/>
    </location>
</feature>
<evidence type="ECO:0008006" key="10">
    <source>
        <dbReference type="Google" id="ProtNLM"/>
    </source>
</evidence>
<protein>
    <recommendedName>
        <fullName evidence="10">Inner membrane ABC transporter permease protein YjfF</fullName>
    </recommendedName>
</protein>
<feature type="transmembrane region" description="Helical" evidence="7">
    <location>
        <begin position="256"/>
        <end position="282"/>
    </location>
</feature>
<evidence type="ECO:0000256" key="7">
    <source>
        <dbReference type="SAM" id="Phobius"/>
    </source>
</evidence>
<keyword evidence="5 7" id="KW-0472">Membrane</keyword>
<feature type="transmembrane region" description="Helical" evidence="7">
    <location>
        <begin position="97"/>
        <end position="121"/>
    </location>
</feature>
<dbReference type="GO" id="GO:0005886">
    <property type="term" value="C:plasma membrane"/>
    <property type="evidence" value="ECO:0007669"/>
    <property type="project" value="UniProtKB-SubCell"/>
</dbReference>
<evidence type="ECO:0000256" key="1">
    <source>
        <dbReference type="ARBA" id="ARBA00004651"/>
    </source>
</evidence>
<evidence type="ECO:0000256" key="6">
    <source>
        <dbReference type="SAM" id="MobiDB-lite"/>
    </source>
</evidence>
<dbReference type="EMBL" id="CADIKM010000002">
    <property type="protein sequence ID" value="CAB3778888.1"/>
    <property type="molecule type" value="Genomic_DNA"/>
</dbReference>
<dbReference type="Proteomes" id="UP000494115">
    <property type="component" value="Unassembled WGS sequence"/>
</dbReference>
<dbReference type="GO" id="GO:0022857">
    <property type="term" value="F:transmembrane transporter activity"/>
    <property type="evidence" value="ECO:0007669"/>
    <property type="project" value="InterPro"/>
</dbReference>
<sequence>MKIRSMLAPLIDPRTLPLTVTIVLFIVLFGFGSVMYTGFFSVQVLLDLLVDNAFLLIVSIGVTFVILLGGIDLSVGSVVAFTTIAEAVMAQHWHWPVWVIVPLVLLIGTTFGAAQGALIHFFKLQPFVITLAGMFVARGACFLITLDSIPITDDTFKAISGLRVPVGIGGASVSTNVLIALVTLLVAIYVAHFSRFGRNVYAVGGNERSALLMGLPVASTKVGVYALSGFCSALGGVAFTFYVLSGYGLQAQGMELDAIAASVIGGTLLTGGVGYVVGTLFGVGILGTIQTLITFDGTLSSWWTRIFIGALLCIFCLLQRVIERHARADRRTGGTAQGGRAQHVERTATKAPAVRSADAFSPELRHIAPKRARESSPAPRTPPATTALRAGSRSRRDPSGNRA</sequence>
<feature type="transmembrane region" description="Helical" evidence="7">
    <location>
        <begin position="166"/>
        <end position="191"/>
    </location>
</feature>
<feature type="compositionally biased region" description="Low complexity" evidence="6">
    <location>
        <begin position="375"/>
        <end position="390"/>
    </location>
</feature>
<keyword evidence="2" id="KW-1003">Cell membrane</keyword>
<keyword evidence="9" id="KW-1185">Reference proteome</keyword>
<organism evidence="8 9">
    <name type="scientific">Pararobbsia alpina</name>
    <dbReference type="NCBI Taxonomy" id="621374"/>
    <lineage>
        <taxon>Bacteria</taxon>
        <taxon>Pseudomonadati</taxon>
        <taxon>Pseudomonadota</taxon>
        <taxon>Betaproteobacteria</taxon>
        <taxon>Burkholderiales</taxon>
        <taxon>Burkholderiaceae</taxon>
        <taxon>Pararobbsia</taxon>
    </lineage>
</organism>
<keyword evidence="3 7" id="KW-0812">Transmembrane</keyword>
<dbReference type="AlphaFoldDB" id="A0A6S7B456"/>
<dbReference type="PANTHER" id="PTHR32196">
    <property type="entry name" value="ABC TRANSPORTER PERMEASE PROTEIN YPHD-RELATED-RELATED"/>
    <property type="match status" value="1"/>
</dbReference>
<evidence type="ECO:0000256" key="2">
    <source>
        <dbReference type="ARBA" id="ARBA00022475"/>
    </source>
</evidence>